<dbReference type="EMBL" id="CP079105">
    <property type="protein sequence ID" value="QXQ15495.1"/>
    <property type="molecule type" value="Genomic_DNA"/>
</dbReference>
<evidence type="ECO:0000313" key="2">
    <source>
        <dbReference type="Proteomes" id="UP000887023"/>
    </source>
</evidence>
<name>A0ABX8SGD2_9ACTN</name>
<reference evidence="1" key="1">
    <citation type="submission" date="2021-07" db="EMBL/GenBank/DDBJ databases">
        <title>Candidatus Kaistella beijingensis sp. nov. isolated from a municipal wastewater treatment plant is involved in sludge foaming.</title>
        <authorList>
            <person name="Song Y."/>
            <person name="Liu S.-J."/>
        </authorList>
    </citation>
    <scope>NUCLEOTIDE SEQUENCE</scope>
    <source>
        <strain evidence="1">DSM 43998</strain>
    </source>
</reference>
<dbReference type="Proteomes" id="UP000887023">
    <property type="component" value="Chromosome"/>
</dbReference>
<keyword evidence="2" id="KW-1185">Reference proteome</keyword>
<accession>A0ABX8SGD2</accession>
<evidence type="ECO:0008006" key="3">
    <source>
        <dbReference type="Google" id="ProtNLM"/>
    </source>
</evidence>
<gene>
    <name evidence="1" type="ORF">KV203_09485</name>
</gene>
<sequence>MEPIGLTELPDAVRAVFDDGSTVEAGVLVGADGLHSTTRTLIDPTAPGPSIWGC</sequence>
<proteinExistence type="predicted"/>
<evidence type="ECO:0000313" key="1">
    <source>
        <dbReference type="EMBL" id="QXQ15495.1"/>
    </source>
</evidence>
<organism evidence="1 2">
    <name type="scientific">Skermania pinensis</name>
    <dbReference type="NCBI Taxonomy" id="39122"/>
    <lineage>
        <taxon>Bacteria</taxon>
        <taxon>Bacillati</taxon>
        <taxon>Actinomycetota</taxon>
        <taxon>Actinomycetes</taxon>
        <taxon>Mycobacteriales</taxon>
        <taxon>Gordoniaceae</taxon>
        <taxon>Skermania</taxon>
    </lineage>
</organism>
<dbReference type="RefSeq" id="WP_217995947.1">
    <property type="nucleotide sequence ID" value="NZ_CBCRUZ010000001.1"/>
</dbReference>
<protein>
    <recommendedName>
        <fullName evidence="3">FAD-binding domain-containing protein</fullName>
    </recommendedName>
</protein>